<comment type="caution">
    <text evidence="1">The sequence shown here is derived from an EMBL/GenBank/DDBJ whole genome shotgun (WGS) entry which is preliminary data.</text>
</comment>
<evidence type="ECO:0000313" key="2">
    <source>
        <dbReference type="Proteomes" id="UP000789901"/>
    </source>
</evidence>
<evidence type="ECO:0000313" key="1">
    <source>
        <dbReference type="EMBL" id="CAG8643725.1"/>
    </source>
</evidence>
<accession>A0ABN7UQH0</accession>
<proteinExistence type="predicted"/>
<feature type="non-terminal residue" evidence="1">
    <location>
        <position position="175"/>
    </location>
</feature>
<dbReference type="Proteomes" id="UP000789901">
    <property type="component" value="Unassembled WGS sequence"/>
</dbReference>
<keyword evidence="2" id="KW-1185">Reference proteome</keyword>
<gene>
    <name evidence="1" type="ORF">GMARGA_LOCUS8982</name>
</gene>
<sequence length="175" mass="21275">MVKVQEADLYYYNTKLNWLYIYSSNKTLIDKNTKRVKNSFPGYNNLEHYEQRNRIDIKEHTVQLERFIQKENINRNHFKNDQTHFVEKQLLDYRLQTTSNISKNSFNSQEQGKKYLYQKSYYKKNIHNNFKFKTICYNINRLKENNNKLVALVEWAIEEEIDIIDIAETNITSKE</sequence>
<reference evidence="1 2" key="1">
    <citation type="submission" date="2021-06" db="EMBL/GenBank/DDBJ databases">
        <authorList>
            <person name="Kallberg Y."/>
            <person name="Tangrot J."/>
            <person name="Rosling A."/>
        </authorList>
    </citation>
    <scope>NUCLEOTIDE SEQUENCE [LARGE SCALE GENOMIC DNA]</scope>
    <source>
        <strain evidence="1 2">120-4 pot B 10/14</strain>
    </source>
</reference>
<dbReference type="EMBL" id="CAJVQB010004725">
    <property type="protein sequence ID" value="CAG8643725.1"/>
    <property type="molecule type" value="Genomic_DNA"/>
</dbReference>
<name>A0ABN7UQH0_GIGMA</name>
<protein>
    <submittedName>
        <fullName evidence="1">22255_t:CDS:1</fullName>
    </submittedName>
</protein>
<organism evidence="1 2">
    <name type="scientific">Gigaspora margarita</name>
    <dbReference type="NCBI Taxonomy" id="4874"/>
    <lineage>
        <taxon>Eukaryota</taxon>
        <taxon>Fungi</taxon>
        <taxon>Fungi incertae sedis</taxon>
        <taxon>Mucoromycota</taxon>
        <taxon>Glomeromycotina</taxon>
        <taxon>Glomeromycetes</taxon>
        <taxon>Diversisporales</taxon>
        <taxon>Gigasporaceae</taxon>
        <taxon>Gigaspora</taxon>
    </lineage>
</organism>